<reference evidence="11 12" key="1">
    <citation type="journal article" date="2014" name="Antonie Van Leeuwenhoek">
        <title>Hyphomonas beringensis sp. nov. and Hyphomonas chukchiensis sp. nov., isolated from surface seawater of the Bering Sea and Chukchi Sea.</title>
        <authorList>
            <person name="Li C."/>
            <person name="Lai Q."/>
            <person name="Li G."/>
            <person name="Dong C."/>
            <person name="Wang J."/>
            <person name="Liao Y."/>
            <person name="Shao Z."/>
        </authorList>
    </citation>
    <scope>NUCLEOTIDE SEQUENCE [LARGE SCALE GENOMIC DNA]</scope>
    <source>
        <strain evidence="11 12">PS728</strain>
    </source>
</reference>
<comment type="subcellular location">
    <subcellularLocation>
        <location evidence="1">Cell membrane</location>
        <topology evidence="1">Multi-pass membrane protein</topology>
    </subcellularLocation>
</comment>
<dbReference type="Pfam" id="PF07670">
    <property type="entry name" value="Gate"/>
    <property type="match status" value="1"/>
</dbReference>
<feature type="transmembrane region" description="Helical" evidence="7">
    <location>
        <begin position="399"/>
        <end position="426"/>
    </location>
</feature>
<feature type="domain" description="Concentrative nucleoside transporter N-terminal" evidence="8">
    <location>
        <begin position="16"/>
        <end position="88"/>
    </location>
</feature>
<comment type="similarity">
    <text evidence="2">Belongs to the concentrative nucleoside transporter (CNT) (TC 2.A.41) family.</text>
</comment>
<evidence type="ECO:0000256" key="1">
    <source>
        <dbReference type="ARBA" id="ARBA00004651"/>
    </source>
</evidence>
<dbReference type="PATRIC" id="fig|1280954.3.peg.39"/>
<dbReference type="PANTHER" id="PTHR10590">
    <property type="entry name" value="SODIUM/NUCLEOSIDE COTRANSPORTER"/>
    <property type="match status" value="1"/>
</dbReference>
<keyword evidence="4 7" id="KW-0812">Transmembrane</keyword>
<protein>
    <submittedName>
        <fullName evidence="11">NupC family nucleoside transporter</fullName>
    </submittedName>
</protein>
<dbReference type="InterPro" id="IPR008276">
    <property type="entry name" value="C_nuclsd_transpt"/>
</dbReference>
<evidence type="ECO:0000313" key="12">
    <source>
        <dbReference type="Proteomes" id="UP000027100"/>
    </source>
</evidence>
<feature type="domain" description="Nucleoside transporter/FeoB GTPase Gate" evidence="10">
    <location>
        <begin position="108"/>
        <end position="206"/>
    </location>
</feature>
<feature type="transmembrane region" description="Helical" evidence="7">
    <location>
        <begin position="148"/>
        <end position="171"/>
    </location>
</feature>
<dbReference type="InterPro" id="IPR011657">
    <property type="entry name" value="CNT_C_dom"/>
</dbReference>
<evidence type="ECO:0000259" key="10">
    <source>
        <dbReference type="Pfam" id="PF07670"/>
    </source>
</evidence>
<dbReference type="Pfam" id="PF01773">
    <property type="entry name" value="Nucleos_tra2_N"/>
    <property type="match status" value="1"/>
</dbReference>
<keyword evidence="3" id="KW-1003">Cell membrane</keyword>
<evidence type="ECO:0000259" key="8">
    <source>
        <dbReference type="Pfam" id="PF01773"/>
    </source>
</evidence>
<dbReference type="GO" id="GO:0005886">
    <property type="term" value="C:plasma membrane"/>
    <property type="evidence" value="ECO:0007669"/>
    <property type="project" value="UniProtKB-SubCell"/>
</dbReference>
<dbReference type="AlphaFoldDB" id="A0A062VCY8"/>
<proteinExistence type="inferred from homology"/>
<feature type="transmembrane region" description="Helical" evidence="7">
    <location>
        <begin position="270"/>
        <end position="296"/>
    </location>
</feature>
<feature type="transmembrane region" description="Helical" evidence="7">
    <location>
        <begin position="364"/>
        <end position="387"/>
    </location>
</feature>
<evidence type="ECO:0000256" key="3">
    <source>
        <dbReference type="ARBA" id="ARBA00022475"/>
    </source>
</evidence>
<feature type="transmembrane region" description="Helical" evidence="7">
    <location>
        <begin position="217"/>
        <end position="236"/>
    </location>
</feature>
<evidence type="ECO:0000256" key="5">
    <source>
        <dbReference type="ARBA" id="ARBA00022989"/>
    </source>
</evidence>
<organism evidence="11 12">
    <name type="scientific">Hyphomonas polymorpha PS728</name>
    <dbReference type="NCBI Taxonomy" id="1280954"/>
    <lineage>
        <taxon>Bacteria</taxon>
        <taxon>Pseudomonadati</taxon>
        <taxon>Pseudomonadota</taxon>
        <taxon>Alphaproteobacteria</taxon>
        <taxon>Hyphomonadales</taxon>
        <taxon>Hyphomonadaceae</taxon>
        <taxon>Hyphomonas</taxon>
    </lineage>
</organism>
<evidence type="ECO:0000259" key="9">
    <source>
        <dbReference type="Pfam" id="PF07662"/>
    </source>
</evidence>
<name>A0A062VCY8_9PROT</name>
<gene>
    <name evidence="11" type="ORF">HPO_00185</name>
</gene>
<feature type="domain" description="Concentrative nucleoside transporter C-terminal" evidence="9">
    <location>
        <begin position="217"/>
        <end position="418"/>
    </location>
</feature>
<dbReference type="InterPro" id="IPR002668">
    <property type="entry name" value="CNT_N_dom"/>
</dbReference>
<dbReference type="Pfam" id="PF07662">
    <property type="entry name" value="Nucleos_tra2_C"/>
    <property type="match status" value="1"/>
</dbReference>
<comment type="caution">
    <text evidence="11">The sequence shown here is derived from an EMBL/GenBank/DDBJ whole genome shotgun (WGS) entry which is preliminary data.</text>
</comment>
<evidence type="ECO:0000313" key="11">
    <source>
        <dbReference type="EMBL" id="KDA00400.1"/>
    </source>
</evidence>
<accession>A0A062VCY8</accession>
<dbReference type="Proteomes" id="UP000027100">
    <property type="component" value="Unassembled WGS sequence"/>
</dbReference>
<feature type="transmembrane region" description="Helical" evidence="7">
    <location>
        <begin position="183"/>
        <end position="205"/>
    </location>
</feature>
<evidence type="ECO:0000256" key="4">
    <source>
        <dbReference type="ARBA" id="ARBA00022692"/>
    </source>
</evidence>
<dbReference type="InterPro" id="IPR011642">
    <property type="entry name" value="Gate_dom"/>
</dbReference>
<dbReference type="OrthoDB" id="9766455at2"/>
<keyword evidence="5 7" id="KW-1133">Transmembrane helix</keyword>
<dbReference type="PANTHER" id="PTHR10590:SF4">
    <property type="entry name" value="SOLUTE CARRIER FAMILY 28 MEMBER 3"/>
    <property type="match status" value="1"/>
</dbReference>
<dbReference type="GO" id="GO:0015293">
    <property type="term" value="F:symporter activity"/>
    <property type="evidence" value="ECO:0007669"/>
    <property type="project" value="TreeGrafter"/>
</dbReference>
<dbReference type="EMBL" id="ARYM01000001">
    <property type="protein sequence ID" value="KDA00400.1"/>
    <property type="molecule type" value="Genomic_DNA"/>
</dbReference>
<dbReference type="RefSeq" id="WP_035593052.1">
    <property type="nucleotide sequence ID" value="NZ_ARYM01000001.1"/>
</dbReference>
<feature type="transmembrane region" description="Helical" evidence="7">
    <location>
        <begin position="40"/>
        <end position="60"/>
    </location>
</feature>
<keyword evidence="6 7" id="KW-0472">Membrane</keyword>
<dbReference type="STRING" id="1280954.HPO_00185"/>
<sequence length="429" mass="45709">MPAGFEWGWDNARALIGIVLIYGLCWVLSEKRKLFPWKIVLGATAMQFAFALILFGIPFIKEILLKANALVDGLQNATRAGTSFVFGYVGDNVAAGELIGGAPPPLFFFQILPIIIVVAALSAILWHWHILRWITNGFAFVFRRGMGLGGATSLAVSANVFMGMTEAPVLIRPYIKGMTRSELLIMMTAGFATIAGSVLVVYGAFLEGKMANPLPQLLAASIIAAPAAVGVALAMIPETTPVSERMKDPDFKYASTMDAFSTGATDGLKIVFNIATMLIAALALLWLVNAGLGLFPDVNGSPLSIERILGWIFAPLMYLIGVPWSEASQSGSLMGVKTVLTEFVAFLQLAEVPVEAMDPRTRMITAHAICGFANFGSMGILIGGLSIVEPERREDFLALAWRTLLAGTLATCLSGAVVAALPYGLFAAG</sequence>
<dbReference type="GO" id="GO:0005337">
    <property type="term" value="F:nucleoside transmembrane transporter activity"/>
    <property type="evidence" value="ECO:0007669"/>
    <property type="project" value="InterPro"/>
</dbReference>
<evidence type="ECO:0000256" key="2">
    <source>
        <dbReference type="ARBA" id="ARBA00009033"/>
    </source>
</evidence>
<evidence type="ECO:0000256" key="7">
    <source>
        <dbReference type="SAM" id="Phobius"/>
    </source>
</evidence>
<feature type="transmembrane region" description="Helical" evidence="7">
    <location>
        <begin position="107"/>
        <end position="128"/>
    </location>
</feature>
<evidence type="ECO:0000256" key="6">
    <source>
        <dbReference type="ARBA" id="ARBA00023136"/>
    </source>
</evidence>
<keyword evidence="12" id="KW-1185">Reference proteome</keyword>
<feature type="transmembrane region" description="Helical" evidence="7">
    <location>
        <begin position="12"/>
        <end position="28"/>
    </location>
</feature>
<feature type="transmembrane region" description="Helical" evidence="7">
    <location>
        <begin position="308"/>
        <end position="325"/>
    </location>
</feature>
<dbReference type="eggNOG" id="COG1972">
    <property type="taxonomic scope" value="Bacteria"/>
</dbReference>